<protein>
    <submittedName>
        <fullName evidence="1">Uncharacterized protein</fullName>
    </submittedName>
</protein>
<gene>
    <name evidence="1" type="ORF">METBIDRAFT_96032</name>
</gene>
<sequence length="117" mass="13657">MLVLDFLHQRNFFLHQRNPFLRLLTHLRAPWITLPICVCLDLHLACSLDSYLFAAALSILLYLPSKGIRRAWSRTSPTGRRPMMYNLSRVDFLSRSAFAAFLAPQIRHNPRFNEFAL</sequence>
<proteinExistence type="predicted"/>
<evidence type="ECO:0000313" key="2">
    <source>
        <dbReference type="Proteomes" id="UP000092555"/>
    </source>
</evidence>
<evidence type="ECO:0000313" key="1">
    <source>
        <dbReference type="EMBL" id="OBA22985.1"/>
    </source>
</evidence>
<organism evidence="1 2">
    <name type="scientific">Metschnikowia bicuspidata var. bicuspidata NRRL YB-4993</name>
    <dbReference type="NCBI Taxonomy" id="869754"/>
    <lineage>
        <taxon>Eukaryota</taxon>
        <taxon>Fungi</taxon>
        <taxon>Dikarya</taxon>
        <taxon>Ascomycota</taxon>
        <taxon>Saccharomycotina</taxon>
        <taxon>Pichiomycetes</taxon>
        <taxon>Metschnikowiaceae</taxon>
        <taxon>Metschnikowia</taxon>
    </lineage>
</organism>
<dbReference type="Proteomes" id="UP000092555">
    <property type="component" value="Unassembled WGS sequence"/>
</dbReference>
<comment type="caution">
    <text evidence="1">The sequence shown here is derived from an EMBL/GenBank/DDBJ whole genome shotgun (WGS) entry which is preliminary data.</text>
</comment>
<keyword evidence="2" id="KW-1185">Reference proteome</keyword>
<dbReference type="EMBL" id="LXTC01000001">
    <property type="protein sequence ID" value="OBA22985.1"/>
    <property type="molecule type" value="Genomic_DNA"/>
</dbReference>
<dbReference type="GeneID" id="30032393"/>
<reference evidence="1 2" key="1">
    <citation type="submission" date="2016-05" db="EMBL/GenBank/DDBJ databases">
        <title>Comparative genomics of biotechnologically important yeasts.</title>
        <authorList>
            <consortium name="DOE Joint Genome Institute"/>
            <person name="Riley R."/>
            <person name="Haridas S."/>
            <person name="Wolfe K.H."/>
            <person name="Lopes M.R."/>
            <person name="Hittinger C.T."/>
            <person name="Goker M."/>
            <person name="Salamov A."/>
            <person name="Wisecaver J."/>
            <person name="Long T.M."/>
            <person name="Aerts A.L."/>
            <person name="Barry K."/>
            <person name="Choi C."/>
            <person name="Clum A."/>
            <person name="Coughlan A.Y."/>
            <person name="Deshpande S."/>
            <person name="Douglass A.P."/>
            <person name="Hanson S.J."/>
            <person name="Klenk H.-P."/>
            <person name="LaButti K."/>
            <person name="Lapidus A."/>
            <person name="Lindquist E."/>
            <person name="Lipzen A."/>
            <person name="Meier-kolthoff J.P."/>
            <person name="Ohm R.A."/>
            <person name="Otillar R.P."/>
            <person name="Pangilinan J."/>
            <person name="Peng Y."/>
            <person name="Rokas A."/>
            <person name="Rosa C.A."/>
            <person name="Scheuner C."/>
            <person name="Sibirny A.A."/>
            <person name="Slot J.C."/>
            <person name="Stielow J.B."/>
            <person name="Sun H."/>
            <person name="Kurtzman C.P."/>
            <person name="Blackwell M."/>
            <person name="Grigoriev I.V."/>
            <person name="Jeffries T.W."/>
        </authorList>
    </citation>
    <scope>NUCLEOTIDE SEQUENCE [LARGE SCALE GENOMIC DNA]</scope>
    <source>
        <strain evidence="1 2">NRRL YB-4993</strain>
    </source>
</reference>
<accession>A0A1A0HG69</accession>
<dbReference type="RefSeq" id="XP_018713466.1">
    <property type="nucleotide sequence ID" value="XM_018859418.1"/>
</dbReference>
<name>A0A1A0HG69_9ASCO</name>
<dbReference type="AlphaFoldDB" id="A0A1A0HG69"/>